<keyword evidence="1" id="KW-1133">Transmembrane helix</keyword>
<evidence type="ECO:0000313" key="2">
    <source>
        <dbReference type="EMBL" id="KAK6617735.1"/>
    </source>
</evidence>
<sequence>MRSGSTTLDLRNYPNYVSLMMDGALAACALCACWVCVKESERSESEKKMVVYQGSDHLAMLHGHVPGCSFVELPVEPD</sequence>
<organism evidence="2 3">
    <name type="scientific">Polyplax serrata</name>
    <name type="common">Common mouse louse</name>
    <dbReference type="NCBI Taxonomy" id="468196"/>
    <lineage>
        <taxon>Eukaryota</taxon>
        <taxon>Metazoa</taxon>
        <taxon>Ecdysozoa</taxon>
        <taxon>Arthropoda</taxon>
        <taxon>Hexapoda</taxon>
        <taxon>Insecta</taxon>
        <taxon>Pterygota</taxon>
        <taxon>Neoptera</taxon>
        <taxon>Paraneoptera</taxon>
        <taxon>Psocodea</taxon>
        <taxon>Troctomorpha</taxon>
        <taxon>Phthiraptera</taxon>
        <taxon>Anoplura</taxon>
        <taxon>Polyplacidae</taxon>
        <taxon>Polyplax</taxon>
    </lineage>
</organism>
<gene>
    <name evidence="2" type="ORF">RUM43_013963</name>
</gene>
<name>A0AAN8NZU6_POLSC</name>
<dbReference type="Proteomes" id="UP001372834">
    <property type="component" value="Unassembled WGS sequence"/>
</dbReference>
<proteinExistence type="predicted"/>
<keyword evidence="1" id="KW-0472">Membrane</keyword>
<dbReference type="PROSITE" id="PS51257">
    <property type="entry name" value="PROKAR_LIPOPROTEIN"/>
    <property type="match status" value="1"/>
</dbReference>
<reference evidence="2 3" key="1">
    <citation type="submission" date="2023-10" db="EMBL/GenBank/DDBJ databases">
        <title>Genomes of two closely related lineages of the louse Polyplax serrata with different host specificities.</title>
        <authorList>
            <person name="Martinu J."/>
            <person name="Tarabai H."/>
            <person name="Stefka J."/>
            <person name="Hypsa V."/>
        </authorList>
    </citation>
    <scope>NUCLEOTIDE SEQUENCE [LARGE SCALE GENOMIC DNA]</scope>
    <source>
        <strain evidence="2">HR10_N</strain>
    </source>
</reference>
<keyword evidence="1" id="KW-0812">Transmembrane</keyword>
<dbReference type="EMBL" id="JAWJWE010000043">
    <property type="protein sequence ID" value="KAK6617735.1"/>
    <property type="molecule type" value="Genomic_DNA"/>
</dbReference>
<dbReference type="AlphaFoldDB" id="A0AAN8NZU6"/>
<accession>A0AAN8NZU6</accession>
<feature type="transmembrane region" description="Helical" evidence="1">
    <location>
        <begin position="16"/>
        <end position="37"/>
    </location>
</feature>
<evidence type="ECO:0000256" key="1">
    <source>
        <dbReference type="SAM" id="Phobius"/>
    </source>
</evidence>
<comment type="caution">
    <text evidence="2">The sequence shown here is derived from an EMBL/GenBank/DDBJ whole genome shotgun (WGS) entry which is preliminary data.</text>
</comment>
<protein>
    <submittedName>
        <fullName evidence="2">Uncharacterized protein</fullName>
    </submittedName>
</protein>
<evidence type="ECO:0000313" key="3">
    <source>
        <dbReference type="Proteomes" id="UP001372834"/>
    </source>
</evidence>